<sequence>MKTIAAFLRLVRWPNLVFIVVTQLLFYYCILQPTIGVNLKLSLPIFGMLGLSSVLIAAAGYIINDYFDLNIDQVNKPDAIVVQRFISRRWAIFWHFIFSSIGIVLAFYVSWELRNPIIGFANFGCVILLWLYSTTFKKQLLIGNILISLLTAWVILVLYFAEMRISRFDDPDYILAFKNVFKYAVLYSGFAFIISLIREVVKDMEDREGDDRYGCKTMPIVWGLQASKLFVGIWTIVLLASMVIIQVIGLFKGWWIGVLFSLLAVILPLIRFLLDLKKAQTPADFHRLSTLIKVIMLAGILTLLFFKWYL</sequence>
<evidence type="ECO:0000256" key="6">
    <source>
        <dbReference type="SAM" id="Phobius"/>
    </source>
</evidence>
<feature type="transmembrane region" description="Helical" evidence="6">
    <location>
        <begin position="140"/>
        <end position="160"/>
    </location>
</feature>
<dbReference type="InterPro" id="IPR000537">
    <property type="entry name" value="UbiA_prenyltransferase"/>
</dbReference>
<feature type="transmembrane region" description="Helical" evidence="6">
    <location>
        <begin position="290"/>
        <end position="309"/>
    </location>
</feature>
<evidence type="ECO:0000256" key="3">
    <source>
        <dbReference type="ARBA" id="ARBA00022692"/>
    </source>
</evidence>
<dbReference type="Gene3D" id="1.10.357.140">
    <property type="entry name" value="UbiA prenyltransferase"/>
    <property type="match status" value="1"/>
</dbReference>
<dbReference type="InterPro" id="IPR044878">
    <property type="entry name" value="UbiA_sf"/>
</dbReference>
<keyword evidence="4 6" id="KW-1133">Transmembrane helix</keyword>
<dbReference type="RefSeq" id="WP_234863478.1">
    <property type="nucleotide sequence ID" value="NZ_JAKEVY010000001.1"/>
</dbReference>
<dbReference type="PANTHER" id="PTHR42723">
    <property type="entry name" value="CHLOROPHYLL SYNTHASE"/>
    <property type="match status" value="1"/>
</dbReference>
<dbReference type="Gene3D" id="1.20.120.1780">
    <property type="entry name" value="UbiA prenyltransferase"/>
    <property type="match status" value="1"/>
</dbReference>
<proteinExistence type="predicted"/>
<dbReference type="PANTHER" id="PTHR42723:SF1">
    <property type="entry name" value="CHLOROPHYLL SYNTHASE, CHLOROPLASTIC"/>
    <property type="match status" value="1"/>
</dbReference>
<feature type="transmembrane region" description="Helical" evidence="6">
    <location>
        <begin position="92"/>
        <end position="111"/>
    </location>
</feature>
<reference evidence="7 8" key="1">
    <citation type="submission" date="2022-01" db="EMBL/GenBank/DDBJ databases">
        <title>Flavihumibacter sp. nov., isolated from sediment of a river.</title>
        <authorList>
            <person name="Liu H."/>
        </authorList>
    </citation>
    <scope>NUCLEOTIDE SEQUENCE [LARGE SCALE GENOMIC DNA]</scope>
    <source>
        <strain evidence="7 8">RY-1</strain>
    </source>
</reference>
<dbReference type="EMBL" id="JAKEVY010000001">
    <property type="protein sequence ID" value="MCF1713060.1"/>
    <property type="molecule type" value="Genomic_DNA"/>
</dbReference>
<keyword evidence="3 6" id="KW-0812">Transmembrane</keyword>
<feature type="transmembrane region" description="Helical" evidence="6">
    <location>
        <begin position="41"/>
        <end position="63"/>
    </location>
</feature>
<evidence type="ECO:0000313" key="8">
    <source>
        <dbReference type="Proteomes" id="UP001200145"/>
    </source>
</evidence>
<evidence type="ECO:0000256" key="4">
    <source>
        <dbReference type="ARBA" id="ARBA00022989"/>
    </source>
</evidence>
<dbReference type="InterPro" id="IPR050475">
    <property type="entry name" value="Prenyltransferase_related"/>
</dbReference>
<evidence type="ECO:0000313" key="7">
    <source>
        <dbReference type="EMBL" id="MCF1713060.1"/>
    </source>
</evidence>
<keyword evidence="5 6" id="KW-0472">Membrane</keyword>
<name>A0ABS9BC69_9BACT</name>
<feature type="transmembrane region" description="Helical" evidence="6">
    <location>
        <begin position="117"/>
        <end position="133"/>
    </location>
</feature>
<feature type="transmembrane region" description="Helical" evidence="6">
    <location>
        <begin position="12"/>
        <end position="35"/>
    </location>
</feature>
<evidence type="ECO:0000256" key="5">
    <source>
        <dbReference type="ARBA" id="ARBA00023136"/>
    </source>
</evidence>
<keyword evidence="2" id="KW-1003">Cell membrane</keyword>
<dbReference type="CDD" id="cd13961">
    <property type="entry name" value="PT_UbiA_DGGGPS"/>
    <property type="match status" value="1"/>
</dbReference>
<dbReference type="Proteomes" id="UP001200145">
    <property type="component" value="Unassembled WGS sequence"/>
</dbReference>
<evidence type="ECO:0000256" key="2">
    <source>
        <dbReference type="ARBA" id="ARBA00022475"/>
    </source>
</evidence>
<dbReference type="NCBIfam" id="NF009513">
    <property type="entry name" value="PRK12872.1-3"/>
    <property type="match status" value="1"/>
</dbReference>
<feature type="transmembrane region" description="Helical" evidence="6">
    <location>
        <begin position="229"/>
        <end position="248"/>
    </location>
</feature>
<feature type="transmembrane region" description="Helical" evidence="6">
    <location>
        <begin position="180"/>
        <end position="197"/>
    </location>
</feature>
<dbReference type="Pfam" id="PF01040">
    <property type="entry name" value="UbiA"/>
    <property type="match status" value="1"/>
</dbReference>
<feature type="transmembrane region" description="Helical" evidence="6">
    <location>
        <begin position="254"/>
        <end position="274"/>
    </location>
</feature>
<comment type="subcellular location">
    <subcellularLocation>
        <location evidence="1">Membrane</location>
        <topology evidence="1">Multi-pass membrane protein</topology>
    </subcellularLocation>
</comment>
<accession>A0ABS9BC69</accession>
<comment type="caution">
    <text evidence="7">The sequence shown here is derived from an EMBL/GenBank/DDBJ whole genome shotgun (WGS) entry which is preliminary data.</text>
</comment>
<protein>
    <submittedName>
        <fullName evidence="7">Geranylgeranylglycerol-phosphate geranylgeranyltransferase</fullName>
    </submittedName>
</protein>
<evidence type="ECO:0000256" key="1">
    <source>
        <dbReference type="ARBA" id="ARBA00004141"/>
    </source>
</evidence>
<gene>
    <name evidence="7" type="ORF">L0U88_00275</name>
</gene>
<organism evidence="7 8">
    <name type="scientific">Flavihumibacter fluminis</name>
    <dbReference type="NCBI Taxonomy" id="2909236"/>
    <lineage>
        <taxon>Bacteria</taxon>
        <taxon>Pseudomonadati</taxon>
        <taxon>Bacteroidota</taxon>
        <taxon>Chitinophagia</taxon>
        <taxon>Chitinophagales</taxon>
        <taxon>Chitinophagaceae</taxon>
        <taxon>Flavihumibacter</taxon>
    </lineage>
</organism>
<keyword evidence="8" id="KW-1185">Reference proteome</keyword>